<evidence type="ECO:0000256" key="4">
    <source>
        <dbReference type="ARBA" id="ARBA00022534"/>
    </source>
</evidence>
<evidence type="ECO:0000256" key="3">
    <source>
        <dbReference type="ARBA" id="ARBA00022525"/>
    </source>
</evidence>
<feature type="disulfide bond" evidence="13">
    <location>
        <begin position="610"/>
        <end position="630"/>
    </location>
</feature>
<dbReference type="Ensembl" id="ENSAMXT00005050605.1">
    <property type="protein sequence ID" value="ENSAMXP00005046588.1"/>
    <property type="gene ID" value="ENSAMXG00005021446.1"/>
</dbReference>
<feature type="signal peptide" evidence="14">
    <location>
        <begin position="1"/>
        <end position="19"/>
    </location>
</feature>
<dbReference type="GO" id="GO:0005576">
    <property type="term" value="C:extracellular region"/>
    <property type="evidence" value="ECO:0007669"/>
    <property type="project" value="UniProtKB-SubCell"/>
</dbReference>
<dbReference type="InterPro" id="IPR029058">
    <property type="entry name" value="AB_hydrolase_fold"/>
</dbReference>
<dbReference type="SMART" id="SM01411">
    <property type="entry name" value="Ephrin_rec_like"/>
    <property type="match status" value="1"/>
</dbReference>
<evidence type="ECO:0000256" key="9">
    <source>
        <dbReference type="ARBA" id="ARBA00022920"/>
    </source>
</evidence>
<keyword evidence="4" id="KW-0893">Thyroid hormones biosynthesis</keyword>
<keyword evidence="11" id="KW-0325">Glycoprotein</keyword>
<dbReference type="Pfam" id="PF00086">
    <property type="entry name" value="Thyroglobulin_1"/>
    <property type="match status" value="9"/>
</dbReference>
<dbReference type="Proteomes" id="UP000694621">
    <property type="component" value="Unplaced"/>
</dbReference>
<accession>A0A8B9L5F3</accession>
<evidence type="ECO:0000256" key="8">
    <source>
        <dbReference type="ARBA" id="ARBA00022729"/>
    </source>
</evidence>
<dbReference type="Gene3D" id="3.40.50.1820">
    <property type="entry name" value="alpha/beta hydrolase"/>
    <property type="match status" value="1"/>
</dbReference>
<dbReference type="GO" id="GO:0042446">
    <property type="term" value="P:hormone biosynthetic process"/>
    <property type="evidence" value="ECO:0007669"/>
    <property type="project" value="UniProtKB-KW"/>
</dbReference>
<feature type="chain" id="PRO_5034989084" description="Thyroglobulin" evidence="14">
    <location>
        <begin position="20"/>
        <end position="2246"/>
    </location>
</feature>
<dbReference type="PROSITE" id="PS51162">
    <property type="entry name" value="THYROGLOBULIN_1_2"/>
    <property type="match status" value="8"/>
</dbReference>
<evidence type="ECO:0000256" key="6">
    <source>
        <dbReference type="ARBA" id="ARBA00022653"/>
    </source>
</evidence>
<keyword evidence="7" id="KW-0372">Hormone</keyword>
<evidence type="ECO:0000256" key="2">
    <source>
        <dbReference type="ARBA" id="ARBA00017326"/>
    </source>
</evidence>
<feature type="disulfide bond" evidence="13">
    <location>
        <begin position="155"/>
        <end position="174"/>
    </location>
</feature>
<name>A0A8B9L5F3_ASTMX</name>
<dbReference type="InterPro" id="IPR036857">
    <property type="entry name" value="Thyroglobulin_1_sf"/>
</dbReference>
<dbReference type="PANTHER" id="PTHR14093">
    <property type="entry name" value="HLA CLASS II GAMMA CHAIN"/>
    <property type="match status" value="1"/>
</dbReference>
<evidence type="ECO:0000313" key="16">
    <source>
        <dbReference type="Ensembl" id="ENSAMXP00005046588.1"/>
    </source>
</evidence>
<dbReference type="SUPFAM" id="SSF57610">
    <property type="entry name" value="Thyroglobulin type-1 domain"/>
    <property type="match status" value="9"/>
</dbReference>
<keyword evidence="6" id="KW-0405">Iodination</keyword>
<feature type="domain" description="Thyroglobulin type-1" evidence="15">
    <location>
        <begin position="984"/>
        <end position="1045"/>
    </location>
</feature>
<evidence type="ECO:0000256" key="10">
    <source>
        <dbReference type="ARBA" id="ARBA00023157"/>
    </source>
</evidence>
<feature type="disulfide bond" evidence="13">
    <location>
        <begin position="131"/>
        <end position="151"/>
    </location>
</feature>
<dbReference type="InterPro" id="IPR000716">
    <property type="entry name" value="Thyroglobulin_1"/>
</dbReference>
<feature type="domain" description="Thyroglobulin type-1" evidence="15">
    <location>
        <begin position="1100"/>
        <end position="1165"/>
    </location>
</feature>
<dbReference type="InterPro" id="IPR052001">
    <property type="entry name" value="MHC-II_Gamma/Thyroglobulin"/>
</dbReference>
<feature type="disulfide bond" evidence="13">
    <location>
        <begin position="122"/>
        <end position="129"/>
    </location>
</feature>
<feature type="disulfide bond" evidence="13">
    <location>
        <begin position="68"/>
        <end position="88"/>
    </location>
</feature>
<dbReference type="SMART" id="SM00211">
    <property type="entry name" value="TY"/>
    <property type="match status" value="8"/>
</dbReference>
<evidence type="ECO:0000313" key="17">
    <source>
        <dbReference type="Proteomes" id="UP000694621"/>
    </source>
</evidence>
<organism evidence="16 17">
    <name type="scientific">Astyanax mexicanus</name>
    <name type="common">Blind cave fish</name>
    <name type="synonym">Astyanax fasciatus mexicanus</name>
    <dbReference type="NCBI Taxonomy" id="7994"/>
    <lineage>
        <taxon>Eukaryota</taxon>
        <taxon>Metazoa</taxon>
        <taxon>Chordata</taxon>
        <taxon>Craniata</taxon>
        <taxon>Vertebrata</taxon>
        <taxon>Euteleostomi</taxon>
        <taxon>Actinopterygii</taxon>
        <taxon>Neopterygii</taxon>
        <taxon>Teleostei</taxon>
        <taxon>Ostariophysi</taxon>
        <taxon>Characiformes</taxon>
        <taxon>Characoidei</taxon>
        <taxon>Acestrorhamphidae</taxon>
        <taxon>Acestrorhamphinae</taxon>
        <taxon>Astyanax</taxon>
    </lineage>
</organism>
<proteinExistence type="predicted"/>
<evidence type="ECO:0000256" key="5">
    <source>
        <dbReference type="ARBA" id="ARBA00022641"/>
    </source>
</evidence>
<keyword evidence="8 14" id="KW-0732">Signal</keyword>
<feature type="domain" description="Thyroglobulin type-1" evidence="15">
    <location>
        <begin position="28"/>
        <end position="88"/>
    </location>
</feature>
<dbReference type="PROSITE" id="PS00484">
    <property type="entry name" value="THYROGLOBULIN_1_1"/>
    <property type="match status" value="4"/>
</dbReference>
<evidence type="ECO:0000256" key="11">
    <source>
        <dbReference type="ARBA" id="ARBA00023180"/>
    </source>
</evidence>
<feature type="domain" description="Thyroglobulin type-1" evidence="15">
    <location>
        <begin position="89"/>
        <end position="151"/>
    </location>
</feature>
<keyword evidence="10 13" id="KW-1015">Disulfide bond</keyword>
<feature type="domain" description="Thyroglobulin type-1" evidence="15">
    <location>
        <begin position="631"/>
        <end position="700"/>
    </location>
</feature>
<dbReference type="InterPro" id="IPR002018">
    <property type="entry name" value="CarbesteraseB"/>
</dbReference>
<comment type="caution">
    <text evidence="13">Lacks conserved residue(s) required for the propagation of feature annotation.</text>
</comment>
<reference evidence="16" key="1">
    <citation type="submission" date="2025-08" db="UniProtKB">
        <authorList>
            <consortium name="Ensembl"/>
        </authorList>
    </citation>
    <scope>IDENTIFICATION</scope>
</reference>
<feature type="domain" description="Thyroglobulin type-1" evidence="15">
    <location>
        <begin position="289"/>
        <end position="348"/>
    </location>
</feature>
<dbReference type="Pfam" id="PF07699">
    <property type="entry name" value="Ephrin_rec_like"/>
    <property type="match status" value="1"/>
</dbReference>
<evidence type="ECO:0000256" key="14">
    <source>
        <dbReference type="SAM" id="SignalP"/>
    </source>
</evidence>
<feature type="disulfide bond" evidence="13">
    <location>
        <begin position="1014"/>
        <end position="1021"/>
    </location>
</feature>
<evidence type="ECO:0000256" key="13">
    <source>
        <dbReference type="PROSITE-ProRule" id="PRU00500"/>
    </source>
</evidence>
<feature type="domain" description="Thyroglobulin type-1" evidence="15">
    <location>
        <begin position="152"/>
        <end position="239"/>
    </location>
</feature>
<sequence length="2246" mass="246254">VNLLKRCLVLINSCCVSVSEYQLESESRSPCELLRSVGSEQQNEHIPQCSEDGRYRYVQCNRGGECWCVNSDGTEIPGSRQNDTVVTCLTPCQLQRQRLLLSGDAGVVPRCLDSGEYEPVQCDGALGQCWCVDMEGMEIYGTRQNGRPSQCPSVCETRQRRLLHGVGESSPPQCSDNGRFLPVQCKFINTTNMMVFDLLHAFNRRPEVFQTFSGFRKAYPELSSYCYCADTRGRELPSTGLELLLDEVYDTAFSGLDVGRSFSQTNMYRILQRRFFAVQLALTGRFRCPTPCESERSASSQAGNVYVPSCDARGQYLPSQCQAGGQCWCVDSDGKEIFGTRQRGVPDCGKDCYSERRLALSRLFYGPAGHLSQNNAFSSPQDTTKKDASPFSPCSPEFQELLANSGLTRSLPESERSDIGEIMAELVQGMFPTGALALKALSLTSNPKRLQENLFGGKFLKNAGNFNFTGTVGSRGTVSFSQAFLQVGLSQDAKDLTKLAKIFSVDSTGPNLDREVSDAYGRSVNLQRNRDLIKLIGRALENEQFFTTLREAITLLKAEDSDQLGPLFQAVFQNFDVCSSPASPSSLYLPQCTEDGQYQAVQCQGSECWCADSQGQEVMGSRSIGYRPRCPSRCEKERMMAIAVKASSSAGSEVFIPKCEEDGEYVSLQCLGKSCFCLDQRGVRYSTLGSGSSLQCPTDCQITASQYFMNTVNSLLASSSSVSQLSDVYVPRCASDGSWHQIQCDGPPEQAFDFYQEWIQINNDGKELPVSDLLGIPKDYAKNTEAMASFRGFLSAVFQARHQKVFPALAKYEAFSELPSEILDGNTQAVSGPSVFLNPLYLWKLLRGDSSQYPGPLADFSAPLNHFDLRQCWCVDQTGGMIAGSKAPVNQIPKCPGPCSLIKGQVDEFLAKAERQISLSNSSYIPVGYSFLLAESVNLISEAMQQTFSTGFQVSEDFLSNTDSALRLAAHSTLHFYWQSRLLASETDRESLRLGYQPYSPQCDAYGQWLPTQCYPSTGRCWCVDEEGGYITGSLTDRTVYLPQCKLLFDIVQFSGIKSISVCVCVQDGEFSVLQRQDSSVASCVSPVTGKMIQPAILSPGWCALQKKLVAEREMGVGYEPQCVEGGERFSPLLCDASYCWCVSESGQELPATRTTRSLGKTPSCDYPQCPLPFGDSVSHGAAVCGNESVAGEQRQRCRVYCQQGYLNTLQVDSFSCDPVTKTWISDAPLSYACQRVQPLQTVRVSSVLQLTLAAGQQGCSGQRSALQASLLHDLRVAGLCSLQVLSSTYSSFSVCDNSSVLLECESEQSLTATITLKARLSDLPISALPDLYDIDSVFSSEKILKGVMEIIRSGSYRSVYVSEPTVAISSPASFSCSVGYQQLPDSAGCVVCPAGSFSSGGRCDVCPRGSYQAEAGQDFCSPCPSGTSTAAPGASSPSHCLSECQQSKLSCTDRGEFLSAQKHFQSGKWLCITSKGEELTWTSADEAVSHEFSTAGPKKFERLTFHKASSGVYRTLVFEASGASLADVHRFCVDTCRQESCCDGFILNQNVLNGGSLMCGLLSFPSVLQCSEGDWDVSSVASSNRICGAGLKYNKQQKQFTFEFGGQNFTITTIIGFQRVYLWKGTNTAFTAWLICEMFDILSGGDISINSDKKTPTQQYWLFKHQFTAEEARLWCLKRCMEEELCHVADLRDEGSVYSVCMLYPDTRVCGAYDKPLRQACSLVLPQDPQTAYRKKGESSICTKKAYLLCLMNIASHLLPVCVLSRFLECERRCDEDPCCRGIGYIRDTGTAGRNVSCLTLNSLGIQTCGEDDRTEWRVQDCSPSKVQTGLHPFGWYEKPGRCAICIAAVRATSVYYMNVCCLCFTVNLKDWTLLNASSILVDSSVSAFDIVHLSKDIAEDLDRGGSTFSPAAVMSKRKAQEQAASLSTELGCSSSEPSQILTCLRGKTAQSINAAQTKLLAVSGPLQAWSPVVDGAVVREDPTTALNSGRFYKVPLLLGSSAEDGLISRAKNIKNFELLQGRADSKTAFYEALSNSLGGDDANAFVKEAATWFYSLQHSPTPSGYNVFSRALENATRDYFITCPSVNMASFWASHTRSSVYMYHLPQDMAHNSADLSAPLDIQYVFGVPHSPAMRELFTYTERKLSLQVMSYVANFIKTGYLNPNLPVSVSTTSFGEVLPPWPQFLPHPNGQSYKELSPSLSNRNSLQSAQCSFWSQYVPALSASTVMDMGGYFSAEQEITELQ</sequence>
<keyword evidence="5" id="KW-0765">Sulfation</keyword>
<feature type="domain" description="Thyroglobulin type-1" evidence="15">
    <location>
        <begin position="575"/>
        <end position="630"/>
    </location>
</feature>
<protein>
    <recommendedName>
        <fullName evidence="2">Thyroglobulin</fullName>
    </recommendedName>
</protein>
<evidence type="ECO:0000256" key="12">
    <source>
        <dbReference type="ARBA" id="ARBA00046595"/>
    </source>
</evidence>
<dbReference type="CDD" id="cd00191">
    <property type="entry name" value="TY"/>
    <property type="match status" value="6"/>
</dbReference>
<dbReference type="GO" id="GO:0005179">
    <property type="term" value="F:hormone activity"/>
    <property type="evidence" value="ECO:0007669"/>
    <property type="project" value="UniProtKB-KW"/>
</dbReference>
<keyword evidence="9" id="KW-0795">Thyroid hormone</keyword>
<keyword evidence="3" id="KW-0964">Secreted</keyword>
<dbReference type="PANTHER" id="PTHR14093:SF19">
    <property type="entry name" value="THYROGLOBULIN"/>
    <property type="match status" value="1"/>
</dbReference>
<dbReference type="SUPFAM" id="SSF53474">
    <property type="entry name" value="alpha/beta-Hydrolases"/>
    <property type="match status" value="1"/>
</dbReference>
<dbReference type="Gene3D" id="2.10.50.10">
    <property type="entry name" value="Tumor Necrosis Factor Receptor, subunit A, domain 2"/>
    <property type="match status" value="1"/>
</dbReference>
<comment type="subcellular location">
    <subcellularLocation>
        <location evidence="1">Secreted</location>
    </subcellularLocation>
</comment>
<comment type="subunit">
    <text evidence="12">Monomer. Homodimer (via ChEL region); occurs in the endoplasmic reticulum and is required for export to the Golgi apparatus. Homooligomer; disulfide-linked; stored in this form in the thyroid follicle lumen.</text>
</comment>
<dbReference type="Gene3D" id="4.10.800.10">
    <property type="entry name" value="Thyroglobulin type-1"/>
    <property type="match status" value="9"/>
</dbReference>
<feature type="disulfide bond" evidence="13">
    <location>
        <begin position="92"/>
        <end position="111"/>
    </location>
</feature>
<dbReference type="InterPro" id="IPR011641">
    <property type="entry name" value="Tyr-kin_ephrin_A/B_rcpt-like"/>
</dbReference>
<evidence type="ECO:0000256" key="1">
    <source>
        <dbReference type="ARBA" id="ARBA00004613"/>
    </source>
</evidence>
<evidence type="ECO:0000256" key="7">
    <source>
        <dbReference type="ARBA" id="ARBA00022702"/>
    </source>
</evidence>
<dbReference type="Pfam" id="PF00135">
    <property type="entry name" value="COesterase"/>
    <property type="match status" value="1"/>
</dbReference>
<evidence type="ECO:0000259" key="15">
    <source>
        <dbReference type="PROSITE" id="PS51162"/>
    </source>
</evidence>